<dbReference type="InterPro" id="IPR050490">
    <property type="entry name" value="Bact_solute-bd_prot1"/>
</dbReference>
<dbReference type="Proteomes" id="UP001597493">
    <property type="component" value="Unassembled WGS sequence"/>
</dbReference>
<keyword evidence="1" id="KW-0732">Signal</keyword>
<reference evidence="3" key="1">
    <citation type="journal article" date="2019" name="Int. J. Syst. Evol. Microbiol.">
        <title>The Global Catalogue of Microorganisms (GCM) 10K type strain sequencing project: providing services to taxonomists for standard genome sequencing and annotation.</title>
        <authorList>
            <consortium name="The Broad Institute Genomics Platform"/>
            <consortium name="The Broad Institute Genome Sequencing Center for Infectious Disease"/>
            <person name="Wu L."/>
            <person name="Ma J."/>
        </authorList>
    </citation>
    <scope>NUCLEOTIDE SEQUENCE [LARGE SCALE GENOMIC DNA]</scope>
    <source>
        <strain evidence="3">TISTR 1827</strain>
    </source>
</reference>
<evidence type="ECO:0000313" key="2">
    <source>
        <dbReference type="EMBL" id="MFD2660375.1"/>
    </source>
</evidence>
<gene>
    <name evidence="2" type="ORF">ACFSW5_08820</name>
</gene>
<dbReference type="EMBL" id="JBHUMY010000007">
    <property type="protein sequence ID" value="MFD2660375.1"/>
    <property type="molecule type" value="Genomic_DNA"/>
</dbReference>
<organism evidence="2 3">
    <name type="scientific">Paenibacillus thailandensis</name>
    <dbReference type="NCBI Taxonomy" id="393250"/>
    <lineage>
        <taxon>Bacteria</taxon>
        <taxon>Bacillati</taxon>
        <taxon>Bacillota</taxon>
        <taxon>Bacilli</taxon>
        <taxon>Bacillales</taxon>
        <taxon>Paenibacillaceae</taxon>
        <taxon>Paenibacillus</taxon>
    </lineage>
</organism>
<proteinExistence type="predicted"/>
<dbReference type="PANTHER" id="PTHR43649:SF32">
    <property type="entry name" value="SUGAR BINDING SECRETED PROTEIN"/>
    <property type="match status" value="1"/>
</dbReference>
<name>A0ABW5QW20_9BACL</name>
<accession>A0ABW5QW20</accession>
<dbReference type="Gene3D" id="3.40.190.10">
    <property type="entry name" value="Periplasmic binding protein-like II"/>
    <property type="match status" value="1"/>
</dbReference>
<dbReference type="PANTHER" id="PTHR43649">
    <property type="entry name" value="ARABINOSE-BINDING PROTEIN-RELATED"/>
    <property type="match status" value="1"/>
</dbReference>
<dbReference type="SUPFAM" id="SSF53850">
    <property type="entry name" value="Periplasmic binding protein-like II"/>
    <property type="match status" value="1"/>
</dbReference>
<evidence type="ECO:0000256" key="1">
    <source>
        <dbReference type="SAM" id="SignalP"/>
    </source>
</evidence>
<dbReference type="Pfam" id="PF13416">
    <property type="entry name" value="SBP_bac_8"/>
    <property type="match status" value="1"/>
</dbReference>
<sequence>MKKLLAVLLASFVLLTACSGNGGGGNEGAAEGEGGKKEITVWAWDPNFNIAALEMAKEAYAAKNPDVTVNIVEYAQADIIQKLNTGLNSGTTKGLPNIVLIEDYRAQSFLQAYPDSFYDMSGSIKASDFADYKIGPTSVNGKQYGVPFDTGVVGLYVRTDYLEQAGYKVEDLQDITWNDYIEIGKKIKEATGKNLLTLDPNDLGQLRMMIQSAGSWYLKEDGTTPNLEGNAALKEAFETYKALMDADIVTMVSDWSQFVGAFNNGDVASVPTGNWITPSIKAEASQSGKWAVVPFPKLSANESVHATNLGGSSWYVMNVDGKEEAADFLAQTFGSDAELYQNLVTKIGAIGTLKAASTGEAYKAADEFFGGQATISDFAKWTEQIPNVNYGMHTYAIEDILKVEMQNYMNGKSIDQVLSDAQKTAEAQVK</sequence>
<dbReference type="PROSITE" id="PS51257">
    <property type="entry name" value="PROKAR_LIPOPROTEIN"/>
    <property type="match status" value="1"/>
</dbReference>
<protein>
    <submittedName>
        <fullName evidence="2">ABC transporter substrate-binding protein</fullName>
    </submittedName>
</protein>
<evidence type="ECO:0000313" key="3">
    <source>
        <dbReference type="Proteomes" id="UP001597493"/>
    </source>
</evidence>
<keyword evidence="3" id="KW-1185">Reference proteome</keyword>
<comment type="caution">
    <text evidence="2">The sequence shown here is derived from an EMBL/GenBank/DDBJ whole genome shotgun (WGS) entry which is preliminary data.</text>
</comment>
<feature type="chain" id="PRO_5046676553" evidence="1">
    <location>
        <begin position="20"/>
        <end position="430"/>
    </location>
</feature>
<dbReference type="InterPro" id="IPR006059">
    <property type="entry name" value="SBP"/>
</dbReference>
<feature type="signal peptide" evidence="1">
    <location>
        <begin position="1"/>
        <end position="19"/>
    </location>
</feature>
<dbReference type="RefSeq" id="WP_379271565.1">
    <property type="nucleotide sequence ID" value="NZ_JBHUGT010000022.1"/>
</dbReference>